<feature type="transmembrane region" description="Helical" evidence="2">
    <location>
        <begin position="91"/>
        <end position="111"/>
    </location>
</feature>
<name>A0A4R6PKF6_NOCIG</name>
<evidence type="ECO:0000256" key="2">
    <source>
        <dbReference type="SAM" id="Phobius"/>
    </source>
</evidence>
<dbReference type="EMBL" id="SNXK01000003">
    <property type="protein sequence ID" value="TDP38637.1"/>
    <property type="molecule type" value="Genomic_DNA"/>
</dbReference>
<proteinExistence type="predicted"/>
<feature type="compositionally biased region" description="Basic and acidic residues" evidence="1">
    <location>
        <begin position="48"/>
        <end position="69"/>
    </location>
</feature>
<reference evidence="3 4" key="1">
    <citation type="submission" date="2019-03" db="EMBL/GenBank/DDBJ databases">
        <title>Genomic Encyclopedia of Type Strains, Phase IV (KMG-IV): sequencing the most valuable type-strain genomes for metagenomic binning, comparative biology and taxonomic classification.</title>
        <authorList>
            <person name="Goeker M."/>
        </authorList>
    </citation>
    <scope>NUCLEOTIDE SEQUENCE [LARGE SCALE GENOMIC DNA]</scope>
    <source>
        <strain evidence="3 4">DSM 44496</strain>
    </source>
</reference>
<organism evidence="3 4">
    <name type="scientific">Nocardia ignorata</name>
    <dbReference type="NCBI Taxonomy" id="145285"/>
    <lineage>
        <taxon>Bacteria</taxon>
        <taxon>Bacillati</taxon>
        <taxon>Actinomycetota</taxon>
        <taxon>Actinomycetes</taxon>
        <taxon>Mycobacteriales</taxon>
        <taxon>Nocardiaceae</taxon>
        <taxon>Nocardia</taxon>
    </lineage>
</organism>
<protein>
    <submittedName>
        <fullName evidence="3">Uncharacterized protein</fullName>
    </submittedName>
</protein>
<evidence type="ECO:0000313" key="4">
    <source>
        <dbReference type="Proteomes" id="UP000295087"/>
    </source>
</evidence>
<evidence type="ECO:0000313" key="3">
    <source>
        <dbReference type="EMBL" id="TDP38637.1"/>
    </source>
</evidence>
<keyword evidence="4" id="KW-1185">Reference proteome</keyword>
<accession>A0A4R6PKF6</accession>
<dbReference type="Proteomes" id="UP000295087">
    <property type="component" value="Unassembled WGS sequence"/>
</dbReference>
<keyword evidence="2" id="KW-0812">Transmembrane</keyword>
<dbReference type="AlphaFoldDB" id="A0A4R6PKF6"/>
<evidence type="ECO:0000256" key="1">
    <source>
        <dbReference type="SAM" id="MobiDB-lite"/>
    </source>
</evidence>
<feature type="region of interest" description="Disordered" evidence="1">
    <location>
        <begin position="48"/>
        <end position="80"/>
    </location>
</feature>
<sequence length="149" mass="15437">MIPRRAALLRLAIVLSALVGIALVHGAQCQAGMPMGMAQSVVMRDDAGQCGARGDDPSSHAHDRGHDSGKGVQAPDAPMPMVEDAAPAPPVGLAMACLAAFLALLAVFVFARREVTVTVLRQVQNVGLTGVRAVLPRAPTLAQLCVLRT</sequence>
<keyword evidence="2" id="KW-1133">Transmembrane helix</keyword>
<comment type="caution">
    <text evidence="3">The sequence shown here is derived from an EMBL/GenBank/DDBJ whole genome shotgun (WGS) entry which is preliminary data.</text>
</comment>
<keyword evidence="2" id="KW-0472">Membrane</keyword>
<gene>
    <name evidence="3" type="ORF">DFR75_103294</name>
</gene>